<dbReference type="GeneID" id="83181650"/>
<dbReference type="InterPro" id="IPR042183">
    <property type="entry name" value="MmgE/PrpD_sf_1"/>
</dbReference>
<feature type="domain" description="MmgE/PrpD N-terminal" evidence="2">
    <location>
        <begin position="134"/>
        <end position="199"/>
    </location>
</feature>
<feature type="non-terminal residue" evidence="3">
    <location>
        <position position="1"/>
    </location>
</feature>
<sequence>ESRTENLVAWVSQLRYDDLPRPVVEQTKELFLDWLACPMAGKNHPAISVIDTFVQEMGPAGDRSEIIHDPDRSTSQASAAFSTGPVHTLWSKTTCMIPPYFGIGLIQNLSDGRFPDGPGRSPRGRRRWSIVPRVVGYYVACRTGEYLGGSHYQKSHTTATAGVVGAAATAAYLLRLDPKQMLSTIGTAGTQAAGWWQFLLDALFRIA</sequence>
<dbReference type="GO" id="GO:0016829">
    <property type="term" value="F:lyase activity"/>
    <property type="evidence" value="ECO:0007669"/>
    <property type="project" value="InterPro"/>
</dbReference>
<evidence type="ECO:0000256" key="1">
    <source>
        <dbReference type="ARBA" id="ARBA00006174"/>
    </source>
</evidence>
<organism evidence="3 4">
    <name type="scientific">Penicillium cinerascens</name>
    <dbReference type="NCBI Taxonomy" id="70096"/>
    <lineage>
        <taxon>Eukaryota</taxon>
        <taxon>Fungi</taxon>
        <taxon>Dikarya</taxon>
        <taxon>Ascomycota</taxon>
        <taxon>Pezizomycotina</taxon>
        <taxon>Eurotiomycetes</taxon>
        <taxon>Eurotiomycetidae</taxon>
        <taxon>Eurotiales</taxon>
        <taxon>Aspergillaceae</taxon>
        <taxon>Penicillium</taxon>
    </lineage>
</organism>
<dbReference type="PANTHER" id="PTHR16943:SF8">
    <property type="entry name" value="2-METHYLCITRATE DEHYDRATASE"/>
    <property type="match status" value="1"/>
</dbReference>
<dbReference type="InterPro" id="IPR045336">
    <property type="entry name" value="MmgE_PrpD_N"/>
</dbReference>
<protein>
    <submittedName>
        <fullName evidence="3">2-methylcitrate dehydratase PrpD</fullName>
    </submittedName>
</protein>
<evidence type="ECO:0000313" key="3">
    <source>
        <dbReference type="EMBL" id="KAJ5198170.1"/>
    </source>
</evidence>
<dbReference type="PANTHER" id="PTHR16943">
    <property type="entry name" value="2-METHYLCITRATE DEHYDRATASE-RELATED"/>
    <property type="match status" value="1"/>
</dbReference>
<comment type="caution">
    <text evidence="3">The sequence shown here is derived from an EMBL/GenBank/DDBJ whole genome shotgun (WGS) entry which is preliminary data.</text>
</comment>
<keyword evidence="4" id="KW-1185">Reference proteome</keyword>
<name>A0A9W9JJM4_9EURO</name>
<dbReference type="Gene3D" id="1.10.4100.10">
    <property type="entry name" value="2-methylcitrate dehydratase PrpD"/>
    <property type="match status" value="2"/>
</dbReference>
<dbReference type="Pfam" id="PF03972">
    <property type="entry name" value="MmgE_PrpD_N"/>
    <property type="match status" value="2"/>
</dbReference>
<feature type="domain" description="MmgE/PrpD N-terminal" evidence="2">
    <location>
        <begin position="6"/>
        <end position="84"/>
    </location>
</feature>
<dbReference type="Proteomes" id="UP001150904">
    <property type="component" value="Unassembled WGS sequence"/>
</dbReference>
<accession>A0A9W9JJM4</accession>
<dbReference type="InterPro" id="IPR005656">
    <property type="entry name" value="MmgE_PrpD"/>
</dbReference>
<dbReference type="RefSeq" id="XP_058306598.1">
    <property type="nucleotide sequence ID" value="XM_058454349.1"/>
</dbReference>
<comment type="similarity">
    <text evidence="1">Belongs to the PrpD family.</text>
</comment>
<proteinExistence type="inferred from homology"/>
<dbReference type="InterPro" id="IPR036148">
    <property type="entry name" value="MmgE/PrpD_sf"/>
</dbReference>
<dbReference type="OrthoDB" id="10267976at2759"/>
<dbReference type="SUPFAM" id="SSF103378">
    <property type="entry name" value="2-methylcitrate dehydratase PrpD"/>
    <property type="match status" value="1"/>
</dbReference>
<gene>
    <name evidence="3" type="ORF">N7498_007287</name>
</gene>
<dbReference type="AlphaFoldDB" id="A0A9W9JJM4"/>
<reference evidence="3" key="2">
    <citation type="journal article" date="2023" name="IMA Fungus">
        <title>Comparative genomic study of the Penicillium genus elucidates a diverse pangenome and 15 lateral gene transfer events.</title>
        <authorList>
            <person name="Petersen C."/>
            <person name="Sorensen T."/>
            <person name="Nielsen M.R."/>
            <person name="Sondergaard T.E."/>
            <person name="Sorensen J.L."/>
            <person name="Fitzpatrick D.A."/>
            <person name="Frisvad J.C."/>
            <person name="Nielsen K.L."/>
        </authorList>
    </citation>
    <scope>NUCLEOTIDE SEQUENCE</scope>
    <source>
        <strain evidence="3">IBT 15544</strain>
    </source>
</reference>
<reference evidence="3" key="1">
    <citation type="submission" date="2022-12" db="EMBL/GenBank/DDBJ databases">
        <authorList>
            <person name="Petersen C."/>
        </authorList>
    </citation>
    <scope>NUCLEOTIDE SEQUENCE</scope>
    <source>
        <strain evidence="3">IBT 15544</strain>
    </source>
</reference>
<evidence type="ECO:0000313" key="4">
    <source>
        <dbReference type="Proteomes" id="UP001150904"/>
    </source>
</evidence>
<evidence type="ECO:0000259" key="2">
    <source>
        <dbReference type="Pfam" id="PF03972"/>
    </source>
</evidence>
<dbReference type="EMBL" id="JAPQKR010000014">
    <property type="protein sequence ID" value="KAJ5198170.1"/>
    <property type="molecule type" value="Genomic_DNA"/>
</dbReference>